<feature type="domain" description="Sulfatase N-terminal" evidence="2">
    <location>
        <begin position="326"/>
        <end position="486"/>
    </location>
</feature>
<dbReference type="Proteomes" id="UP000311605">
    <property type="component" value="Unassembled WGS sequence"/>
</dbReference>
<feature type="transmembrane region" description="Helical" evidence="1">
    <location>
        <begin position="152"/>
        <end position="172"/>
    </location>
</feature>
<dbReference type="Pfam" id="PF00884">
    <property type="entry name" value="Sulfatase"/>
    <property type="match status" value="1"/>
</dbReference>
<keyword evidence="4" id="KW-1185">Reference proteome</keyword>
<gene>
    <name evidence="3" type="ORF">FHP24_27405</name>
</gene>
<evidence type="ECO:0000313" key="4">
    <source>
        <dbReference type="Proteomes" id="UP000311605"/>
    </source>
</evidence>
<dbReference type="Gene3D" id="3.40.720.10">
    <property type="entry name" value="Alkaline Phosphatase, subunit A"/>
    <property type="match status" value="1"/>
</dbReference>
<dbReference type="AlphaFoldDB" id="A0A5C4X9E0"/>
<dbReference type="RefSeq" id="WP_139679423.1">
    <property type="nucleotide sequence ID" value="NZ_VDMN01000011.1"/>
</dbReference>
<dbReference type="InterPro" id="IPR000917">
    <property type="entry name" value="Sulfatase_N"/>
</dbReference>
<reference evidence="3 4" key="1">
    <citation type="submission" date="2019-06" db="EMBL/GenBank/DDBJ databases">
        <title>The draft genome of Rhizobium smilacinae PTYR-5.</title>
        <authorList>
            <person name="Liu L."/>
            <person name="Li L."/>
            <person name="Zhang X."/>
        </authorList>
    </citation>
    <scope>NUCLEOTIDE SEQUENCE [LARGE SCALE GENOMIC DNA]</scope>
    <source>
        <strain evidence="3 4">PTYR-5</strain>
    </source>
</reference>
<protein>
    <recommendedName>
        <fullName evidence="2">Sulfatase N-terminal domain-containing protein</fullName>
    </recommendedName>
</protein>
<feature type="transmembrane region" description="Helical" evidence="1">
    <location>
        <begin position="28"/>
        <end position="46"/>
    </location>
</feature>
<keyword evidence="1" id="KW-0812">Transmembrane</keyword>
<proteinExistence type="predicted"/>
<dbReference type="OrthoDB" id="8173797at2"/>
<evidence type="ECO:0000259" key="2">
    <source>
        <dbReference type="Pfam" id="PF00884"/>
    </source>
</evidence>
<dbReference type="InterPro" id="IPR017850">
    <property type="entry name" value="Alkaline_phosphatase_core_sf"/>
</dbReference>
<name>A0A5C4X9E0_9HYPH</name>
<feature type="transmembrane region" description="Helical" evidence="1">
    <location>
        <begin position="53"/>
        <end position="73"/>
    </location>
</feature>
<accession>A0A5C4X9E0</accession>
<evidence type="ECO:0000313" key="3">
    <source>
        <dbReference type="EMBL" id="TNM59899.1"/>
    </source>
</evidence>
<feature type="transmembrane region" description="Helical" evidence="1">
    <location>
        <begin position="115"/>
        <end position="132"/>
    </location>
</feature>
<keyword evidence="1" id="KW-1133">Transmembrane helix</keyword>
<comment type="caution">
    <text evidence="3">The sequence shown here is derived from an EMBL/GenBank/DDBJ whole genome shotgun (WGS) entry which is preliminary data.</text>
</comment>
<keyword evidence="1" id="KW-0472">Membrane</keyword>
<dbReference type="EMBL" id="VDMN01000011">
    <property type="protein sequence ID" value="TNM59899.1"/>
    <property type="molecule type" value="Genomic_DNA"/>
</dbReference>
<sequence>MLRIILASAGLGALLIFADRQNLTLVSFIWNYLAIFSIVAVGVFLFNRFWFSVAFAVVEYLSLLIADRAKLYFMDDHLRWSDVMNVTRHFNTLTGFRQFIELIGPYVTGLMDWKILLGGAALIAVISACFRLEGPYFSPRAGIARPWRRFSAATVALIVAFVAASITAQPILRTAYAEKLSASSYRFAGMPMFLFATRGAPRNIGSFSEEERHYAIEVSAKASAVLPDHGNSVSLPDIVVWFNESTFDPRDLTYSALAHGKLGDNAESQFPMFQASPVTIQYGTLNVGIFGGKSWNTVFALQAGAHVSWFSDDTYAASTLAGKLNDTFFKRLKVAGYVIESLYAQDGYLFDAARSELDYGADRFYGTEFLNPSDQEIRRATDADVAEGLRRLMANPSTSPRAFFVFTSANHGPYPSRTFYPDAGSVSKWGNLPNGVLDYLKRVSETDRVVSNLTHDLLARERPTILLHLGDHKPQIPGVQFAESTKYQTYYQLLANFDPPPSIRPGRQDSDIMYAASKILYLAGIEAGPLFAANMFLAGECQLPELKCSESAKKYHGGYRVLASQNLRE</sequence>
<evidence type="ECO:0000256" key="1">
    <source>
        <dbReference type="SAM" id="Phobius"/>
    </source>
</evidence>
<organism evidence="3 4">
    <name type="scientific">Aliirhizobium smilacinae</name>
    <dbReference type="NCBI Taxonomy" id="1395944"/>
    <lineage>
        <taxon>Bacteria</taxon>
        <taxon>Pseudomonadati</taxon>
        <taxon>Pseudomonadota</taxon>
        <taxon>Alphaproteobacteria</taxon>
        <taxon>Hyphomicrobiales</taxon>
        <taxon>Rhizobiaceae</taxon>
        <taxon>Aliirhizobium</taxon>
    </lineage>
</organism>